<dbReference type="AlphaFoldDB" id="A0A3P3VN74"/>
<feature type="signal peptide" evidence="1">
    <location>
        <begin position="1"/>
        <end position="18"/>
    </location>
</feature>
<gene>
    <name evidence="2" type="ORF">D0544_01785</name>
</gene>
<keyword evidence="3" id="KW-1185">Reference proteome</keyword>
<protein>
    <recommendedName>
        <fullName evidence="4">Lipoprotein</fullName>
    </recommendedName>
</protein>
<organism evidence="2 3">
    <name type="scientific">Aestuariirhabdus litorea</name>
    <dbReference type="NCBI Taxonomy" id="2528527"/>
    <lineage>
        <taxon>Bacteria</taxon>
        <taxon>Pseudomonadati</taxon>
        <taxon>Pseudomonadota</taxon>
        <taxon>Gammaproteobacteria</taxon>
        <taxon>Oceanospirillales</taxon>
        <taxon>Aestuariirhabdaceae</taxon>
        <taxon>Aestuariirhabdus</taxon>
    </lineage>
</organism>
<comment type="caution">
    <text evidence="2">The sequence shown here is derived from an EMBL/GenBank/DDBJ whole genome shotgun (WGS) entry which is preliminary data.</text>
</comment>
<evidence type="ECO:0000313" key="2">
    <source>
        <dbReference type="EMBL" id="RRJ83874.1"/>
    </source>
</evidence>
<reference evidence="2 3" key="1">
    <citation type="submission" date="2018-08" db="EMBL/GenBank/DDBJ databases">
        <authorList>
            <person name="Khan S.A."/>
        </authorList>
    </citation>
    <scope>NUCLEOTIDE SEQUENCE [LARGE SCALE GENOMIC DNA]</scope>
    <source>
        <strain evidence="2 3">GTF-13</strain>
    </source>
</reference>
<sequence>MLRSHRLFVIICCASLLAGCTLLPPQPTPTLRCQLDGSDDIFLFYPSMKMGESDHYLLYQQLKGLVVAVVDKRSLRFNRLTSLNLTSSPYPATLLSGQCRPQADP</sequence>
<keyword evidence="1" id="KW-0732">Signal</keyword>
<proteinExistence type="predicted"/>
<dbReference type="EMBL" id="QWEZ01000001">
    <property type="protein sequence ID" value="RRJ83874.1"/>
    <property type="molecule type" value="Genomic_DNA"/>
</dbReference>
<dbReference type="Proteomes" id="UP000280792">
    <property type="component" value="Unassembled WGS sequence"/>
</dbReference>
<evidence type="ECO:0000256" key="1">
    <source>
        <dbReference type="SAM" id="SignalP"/>
    </source>
</evidence>
<feature type="chain" id="PRO_5018198970" description="Lipoprotein" evidence="1">
    <location>
        <begin position="19"/>
        <end position="105"/>
    </location>
</feature>
<evidence type="ECO:0008006" key="4">
    <source>
        <dbReference type="Google" id="ProtNLM"/>
    </source>
</evidence>
<accession>A0A3P3VN74</accession>
<evidence type="ECO:0000313" key="3">
    <source>
        <dbReference type="Proteomes" id="UP000280792"/>
    </source>
</evidence>
<dbReference type="PROSITE" id="PS51257">
    <property type="entry name" value="PROKAR_LIPOPROTEIN"/>
    <property type="match status" value="1"/>
</dbReference>
<dbReference type="RefSeq" id="WP_125014264.1">
    <property type="nucleotide sequence ID" value="NZ_QWEZ01000001.1"/>
</dbReference>
<name>A0A3P3VN74_9GAMM</name>
<reference evidence="2 3" key="2">
    <citation type="submission" date="2018-12" db="EMBL/GenBank/DDBJ databases">
        <title>Simiduia agarivorans gen. nov., sp. nov., a marine, agarolytic bacterium isolated from shallow coastal water from Keelung, Taiwan.</title>
        <authorList>
            <person name="Shieh W.Y."/>
        </authorList>
    </citation>
    <scope>NUCLEOTIDE SEQUENCE [LARGE SCALE GENOMIC DNA]</scope>
    <source>
        <strain evidence="2 3">GTF-13</strain>
    </source>
</reference>